<dbReference type="InterPro" id="IPR012340">
    <property type="entry name" value="NA-bd_OB-fold"/>
</dbReference>
<evidence type="ECO:0000259" key="2">
    <source>
        <dbReference type="SMART" id="SM00955"/>
    </source>
</evidence>
<dbReference type="AlphaFoldDB" id="A0A4U0X8D3"/>
<feature type="compositionally biased region" description="Basic and acidic residues" evidence="1">
    <location>
        <begin position="21"/>
        <end position="31"/>
    </location>
</feature>
<dbReference type="Pfam" id="PF23216">
    <property type="entry name" value="WHD_CYT4"/>
    <property type="match status" value="1"/>
</dbReference>
<dbReference type="SMART" id="SM00955">
    <property type="entry name" value="RNB"/>
    <property type="match status" value="1"/>
</dbReference>
<accession>A0A4U0X8D3</accession>
<dbReference type="STRING" id="329884.A0A4U0X8D3"/>
<dbReference type="SUPFAM" id="SSF50249">
    <property type="entry name" value="Nucleic acid-binding proteins"/>
    <property type="match status" value="1"/>
</dbReference>
<proteinExistence type="predicted"/>
<dbReference type="InterPro" id="IPR050180">
    <property type="entry name" value="RNR_Ribonuclease"/>
</dbReference>
<dbReference type="PANTHER" id="PTHR23355:SF65">
    <property type="entry name" value="EXORIBONUCLEASE CYT-4, PUTATIVE (AFU_ORTHOLOGUE AFUA_7G01550)-RELATED"/>
    <property type="match status" value="1"/>
</dbReference>
<reference evidence="3 4" key="1">
    <citation type="submission" date="2017-03" db="EMBL/GenBank/DDBJ databases">
        <title>Genomes of endolithic fungi from Antarctica.</title>
        <authorList>
            <person name="Coleine C."/>
            <person name="Masonjones S."/>
            <person name="Stajich J.E."/>
        </authorList>
    </citation>
    <scope>NUCLEOTIDE SEQUENCE [LARGE SCALE GENOMIC DNA]</scope>
    <source>
        <strain evidence="3 4">CCFEE 5184</strain>
    </source>
</reference>
<evidence type="ECO:0000313" key="3">
    <source>
        <dbReference type="EMBL" id="TKA72261.1"/>
    </source>
</evidence>
<organism evidence="3 4">
    <name type="scientific">Friedmanniomyces simplex</name>
    <dbReference type="NCBI Taxonomy" id="329884"/>
    <lineage>
        <taxon>Eukaryota</taxon>
        <taxon>Fungi</taxon>
        <taxon>Dikarya</taxon>
        <taxon>Ascomycota</taxon>
        <taxon>Pezizomycotina</taxon>
        <taxon>Dothideomycetes</taxon>
        <taxon>Dothideomycetidae</taxon>
        <taxon>Mycosphaerellales</taxon>
        <taxon>Teratosphaeriaceae</taxon>
        <taxon>Friedmanniomyces</taxon>
    </lineage>
</organism>
<feature type="compositionally biased region" description="Basic and acidic residues" evidence="1">
    <location>
        <begin position="41"/>
        <end position="54"/>
    </location>
</feature>
<dbReference type="GO" id="GO:0006402">
    <property type="term" value="P:mRNA catabolic process"/>
    <property type="evidence" value="ECO:0007669"/>
    <property type="project" value="TreeGrafter"/>
</dbReference>
<sequence>MRAKERGGVEAASGKLSDGLRTLEELERIPEAARVPQRGADGARGEGKREEGRKGASRMRRVRVRLASEEAALSEADATGRVEREAARMKRAAAMGAKQCGGMEAGRGKLGDGPRKIKPFEEAARSPPTIRRLFSTPFVARVEETKQIQLEDLLDEHTSALDWGRVGSSDTSAVAVAEGDGAWSLAFGVEHAQCAEAPRDATSIALERRRCDSPDKTLSLPADGADSQFSDALDTPAMPKQALGASYAALSSNLLRSRPSRLSRGLAWQQAPSASSPSQARAYRTSQHRLQQQAAVVVEMSGLPPELLSSPSQRPDNPNGIRAQLRRWQEVHGYEDRLLLNDNLGADVDTSEVSNNLTRLPENNDAAFRNTPAEQEEDEREATAQFTHGPSEEPNSSDINSRFLNMGDLVELEYNRSDAPNTVAVFVQRVAGMAQLYTMQGRWVHLMEKRVQYAIPGWVTEDMVTPLLQHLPGAEVMETSMDELLEQAYLKDMSVPREVAAPLVSRMLQFDAEAKEIYRKHASTLDNAHQLLAHETDLRYGSLVSTATTLLRTPADKLPVTALFAVRQALTNAGFAFSIDRRSHRVTGYLQIRSKEQVRMVEQVRGWLREWQDDLAMTATLSEEQRRKHRTKRGAAYVYNFVNKARAIIRKSREDRDPTVWGTLGPSKVRIPITPEQDCVRVTQQETFNAQDTELVRFIEGWSLSLLFKGLRRLIALPPLLLQATGMYENHELNAKTGMLMLQELGTILPYEDRLKFDSHLLLPSSQHSKPLQNLMSSLLDMSTNHDLKDSMAELRHDWGSMPVFCIDDASAHEIDDGFSIEPAAGGTDGPREWWVHVHIANPTAFFERNHPLAKMARHMGESIYMPERAYMMLPRWSTQRHFSLGSNRPCLTFSARLDAKGRMLEHKIRSGIIRRVLRLTPKEVAVVLEKAEEMKEEHPEITLIVGGEVPPERQGKSALSDVTPAMADQLKMLHRLSEQRRGVRRAAGGLFFETNRPEIKVWQSHKAPGLAWDQPFRKGWRRVEGDPVIQMKTRRFVNWFTPAKDPVRPLVTEMMLLASEVAATWCKARAIPAVFRGS</sequence>
<dbReference type="InterPro" id="IPR056624">
    <property type="entry name" value="WH_CYT4"/>
</dbReference>
<dbReference type="Proteomes" id="UP000309340">
    <property type="component" value="Unassembled WGS sequence"/>
</dbReference>
<dbReference type="InterPro" id="IPR001900">
    <property type="entry name" value="RNase_II/R"/>
</dbReference>
<dbReference type="PANTHER" id="PTHR23355">
    <property type="entry name" value="RIBONUCLEASE"/>
    <property type="match status" value="1"/>
</dbReference>
<feature type="domain" description="RNB" evidence="2">
    <location>
        <begin position="796"/>
        <end position="1078"/>
    </location>
</feature>
<dbReference type="GO" id="GO:0000932">
    <property type="term" value="C:P-body"/>
    <property type="evidence" value="ECO:0007669"/>
    <property type="project" value="TreeGrafter"/>
</dbReference>
<evidence type="ECO:0000256" key="1">
    <source>
        <dbReference type="SAM" id="MobiDB-lite"/>
    </source>
</evidence>
<evidence type="ECO:0000313" key="4">
    <source>
        <dbReference type="Proteomes" id="UP000309340"/>
    </source>
</evidence>
<feature type="compositionally biased region" description="Polar residues" evidence="1">
    <location>
        <begin position="384"/>
        <end position="401"/>
    </location>
</feature>
<name>A0A4U0X8D3_9PEZI</name>
<protein>
    <recommendedName>
        <fullName evidence="2">RNB domain-containing protein</fullName>
    </recommendedName>
</protein>
<dbReference type="GO" id="GO:0000175">
    <property type="term" value="F:3'-5'-RNA exonuclease activity"/>
    <property type="evidence" value="ECO:0007669"/>
    <property type="project" value="TreeGrafter"/>
</dbReference>
<dbReference type="GO" id="GO:0003723">
    <property type="term" value="F:RNA binding"/>
    <property type="evidence" value="ECO:0007669"/>
    <property type="project" value="InterPro"/>
</dbReference>
<dbReference type="EMBL" id="NAJQ01000317">
    <property type="protein sequence ID" value="TKA72261.1"/>
    <property type="molecule type" value="Genomic_DNA"/>
</dbReference>
<feature type="region of interest" description="Disordered" evidence="1">
    <location>
        <begin position="356"/>
        <end position="401"/>
    </location>
</feature>
<feature type="non-terminal residue" evidence="3">
    <location>
        <position position="1079"/>
    </location>
</feature>
<gene>
    <name evidence="3" type="ORF">B0A55_06808</name>
</gene>
<feature type="region of interest" description="Disordered" evidence="1">
    <location>
        <begin position="1"/>
        <end position="62"/>
    </location>
</feature>
<dbReference type="InterPro" id="IPR056625">
    <property type="entry name" value="SH3_CYT4"/>
</dbReference>
<comment type="caution">
    <text evidence="3">The sequence shown here is derived from an EMBL/GenBank/DDBJ whole genome shotgun (WGS) entry which is preliminary data.</text>
</comment>
<dbReference type="Pfam" id="PF00773">
    <property type="entry name" value="RNB"/>
    <property type="match status" value="1"/>
</dbReference>
<dbReference type="Pfam" id="PF23214">
    <property type="entry name" value="SH3_CYT4"/>
    <property type="match status" value="1"/>
</dbReference>
<feature type="region of interest" description="Disordered" evidence="1">
    <location>
        <begin position="94"/>
        <end position="114"/>
    </location>
</feature>
<dbReference type="OrthoDB" id="2285229at2759"/>
<keyword evidence="4" id="KW-1185">Reference proteome</keyword>